<dbReference type="EMBL" id="JAANXD010000042">
    <property type="protein sequence ID" value="MBS1257939.1"/>
    <property type="molecule type" value="Genomic_DNA"/>
</dbReference>
<sequence length="56" mass="6111">MPLDISIYTLIVIIVTATVQSVFGVGVLLFGTPLLLLQYEKLTLVLPIVLPICIIE</sequence>
<evidence type="ECO:0000313" key="3">
    <source>
        <dbReference type="Proteomes" id="UP000722750"/>
    </source>
</evidence>
<name>A0A942A3N5_9BACT</name>
<proteinExistence type="predicted"/>
<keyword evidence="1" id="KW-1133">Transmembrane helix</keyword>
<evidence type="ECO:0000313" key="2">
    <source>
        <dbReference type="EMBL" id="MBS1257939.1"/>
    </source>
</evidence>
<keyword evidence="1" id="KW-0812">Transmembrane</keyword>
<feature type="transmembrane region" description="Helical" evidence="1">
    <location>
        <begin position="7"/>
        <end position="30"/>
    </location>
</feature>
<protein>
    <submittedName>
        <fullName evidence="2">Uncharacterized protein</fullName>
    </submittedName>
</protein>
<comment type="caution">
    <text evidence="2">The sequence shown here is derived from an EMBL/GenBank/DDBJ whole genome shotgun (WGS) entry which is preliminary data.</text>
</comment>
<dbReference type="Proteomes" id="UP000722750">
    <property type="component" value="Unassembled WGS sequence"/>
</dbReference>
<accession>A0A942A3N5</accession>
<dbReference type="AlphaFoldDB" id="A0A942A3N5"/>
<reference evidence="2" key="1">
    <citation type="journal article" date="2021" name="ISME J.">
        <title>Fine-scale metabolic discontinuity in a stratified prokaryote microbiome of a Red Sea deep halocline.</title>
        <authorList>
            <person name="Michoud G."/>
            <person name="Ngugi D.K."/>
            <person name="Barozzi A."/>
            <person name="Merlino G."/>
            <person name="Calleja M.L."/>
            <person name="Delgado-Huertas A."/>
            <person name="Moran X.A.G."/>
            <person name="Daffonchio D."/>
        </authorList>
    </citation>
    <scope>NUCLEOTIDE SEQUENCE</scope>
    <source>
        <strain evidence="2">SuakinDeep_MAG55_1</strain>
    </source>
</reference>
<keyword evidence="1" id="KW-0472">Membrane</keyword>
<evidence type="ECO:0000256" key="1">
    <source>
        <dbReference type="SAM" id="Phobius"/>
    </source>
</evidence>
<gene>
    <name evidence="2" type="ORF">MAG551_00992</name>
</gene>
<organism evidence="2 3">
    <name type="scientific">Candidatus Scalindua arabica</name>
    <dbReference type="NCBI Taxonomy" id="1127984"/>
    <lineage>
        <taxon>Bacteria</taxon>
        <taxon>Pseudomonadati</taxon>
        <taxon>Planctomycetota</taxon>
        <taxon>Candidatus Brocadiia</taxon>
        <taxon>Candidatus Brocadiales</taxon>
        <taxon>Candidatus Scalinduaceae</taxon>
        <taxon>Candidatus Scalindua</taxon>
    </lineage>
</organism>